<dbReference type="GO" id="GO:0005737">
    <property type="term" value="C:cytoplasm"/>
    <property type="evidence" value="ECO:0007669"/>
    <property type="project" value="InterPro"/>
</dbReference>
<keyword evidence="1" id="KW-0413">Isomerase</keyword>
<protein>
    <recommendedName>
        <fullName evidence="3">L-fucose isomerase C-terminal domain-containing protein</fullName>
    </recommendedName>
</protein>
<dbReference type="SUPFAM" id="SSF53743">
    <property type="entry name" value="FucI/AraA N-terminal and middle domains"/>
    <property type="match status" value="1"/>
</dbReference>
<feature type="domain" description="L-fucose isomerase C-terminal" evidence="3">
    <location>
        <begin position="147"/>
        <end position="273"/>
    </location>
</feature>
<reference evidence="4" key="1">
    <citation type="journal article" date="2014" name="Front. Microbiol.">
        <title>High frequency of phylogenetically diverse reductive dehalogenase-homologous genes in deep subseafloor sedimentary metagenomes.</title>
        <authorList>
            <person name="Kawai M."/>
            <person name="Futagami T."/>
            <person name="Toyoda A."/>
            <person name="Takaki Y."/>
            <person name="Nishi S."/>
            <person name="Hori S."/>
            <person name="Arai W."/>
            <person name="Tsubouchi T."/>
            <person name="Morono Y."/>
            <person name="Uchiyama I."/>
            <person name="Ito T."/>
            <person name="Fujiyama A."/>
            <person name="Inagaki F."/>
            <person name="Takami H."/>
        </authorList>
    </citation>
    <scope>NUCLEOTIDE SEQUENCE</scope>
    <source>
        <strain evidence="4">Expedition CK06-06</strain>
    </source>
</reference>
<feature type="non-terminal residue" evidence="4">
    <location>
        <position position="286"/>
    </location>
</feature>
<evidence type="ECO:0000256" key="2">
    <source>
        <dbReference type="ARBA" id="ARBA00023277"/>
    </source>
</evidence>
<sequence length="286" mass="32588">LFEAFNNHENDSRISGVVKNMEKELGDGNRYSEILPKLAQYELTLKDWMEQNLGASEFAIFANKCWPAFQTQFGFVPCYVNSRFAMRGIPISCETDIYGALSEYVITLATNLPATLLDINNTVPKDMYEENVEKVKNYKLNDLFMGFHCGNTPICYIKNAEMKYQLIMHRLLEPNKDPDISRGTLEGTIIPGDVTLFRLQGTADYELRSYIAQGEVLDINPKSFGGIGVFAVKEMARFYRHILIAKRFPHHTGIAFKHVGKVLFEAMKMLPISDIAFNQPSNLVYR</sequence>
<accession>X1MEA2</accession>
<gene>
    <name evidence="4" type="ORF">S06H3_28587</name>
</gene>
<proteinExistence type="predicted"/>
<evidence type="ECO:0000256" key="1">
    <source>
        <dbReference type="ARBA" id="ARBA00023235"/>
    </source>
</evidence>
<dbReference type="EMBL" id="BARV01016695">
    <property type="protein sequence ID" value="GAI29967.1"/>
    <property type="molecule type" value="Genomic_DNA"/>
</dbReference>
<organism evidence="4">
    <name type="scientific">marine sediment metagenome</name>
    <dbReference type="NCBI Taxonomy" id="412755"/>
    <lineage>
        <taxon>unclassified sequences</taxon>
        <taxon>metagenomes</taxon>
        <taxon>ecological metagenomes</taxon>
    </lineage>
</organism>
<dbReference type="InterPro" id="IPR015888">
    <property type="entry name" value="Fuc_isomerase_C"/>
</dbReference>
<dbReference type="GO" id="GO:0008736">
    <property type="term" value="F:L-fucose isomerase activity"/>
    <property type="evidence" value="ECO:0007669"/>
    <property type="project" value="InterPro"/>
</dbReference>
<feature type="non-terminal residue" evidence="4">
    <location>
        <position position="1"/>
    </location>
</feature>
<dbReference type="Pfam" id="PF02952">
    <property type="entry name" value="Fucose_iso_C"/>
    <property type="match status" value="1"/>
</dbReference>
<evidence type="ECO:0000313" key="4">
    <source>
        <dbReference type="EMBL" id="GAI29967.1"/>
    </source>
</evidence>
<name>X1MEA2_9ZZZZ</name>
<dbReference type="GO" id="GO:0006004">
    <property type="term" value="P:fucose metabolic process"/>
    <property type="evidence" value="ECO:0007669"/>
    <property type="project" value="InterPro"/>
</dbReference>
<evidence type="ECO:0000259" key="3">
    <source>
        <dbReference type="Pfam" id="PF02952"/>
    </source>
</evidence>
<keyword evidence="2" id="KW-0119">Carbohydrate metabolism</keyword>
<dbReference type="AlphaFoldDB" id="X1MEA2"/>
<dbReference type="PANTHER" id="PTHR36120:SF1">
    <property type="entry name" value="L-FUCOSE ISOMERASE C-TERMINAL DOMAIN-CONTAINING PROTEIN"/>
    <property type="match status" value="1"/>
</dbReference>
<dbReference type="InterPro" id="IPR009015">
    <property type="entry name" value="Fucose_isomerase_N/cen_sf"/>
</dbReference>
<dbReference type="PANTHER" id="PTHR36120">
    <property type="entry name" value="FUCOSE ISOMERASE"/>
    <property type="match status" value="1"/>
</dbReference>
<comment type="caution">
    <text evidence="4">The sequence shown here is derived from an EMBL/GenBank/DDBJ whole genome shotgun (WGS) entry which is preliminary data.</text>
</comment>